<dbReference type="AlphaFoldDB" id="A0A0A8ZY44"/>
<accession>A0A0A8ZY44</accession>
<organism evidence="1">
    <name type="scientific">Arundo donax</name>
    <name type="common">Giant reed</name>
    <name type="synonym">Donax arundinaceus</name>
    <dbReference type="NCBI Taxonomy" id="35708"/>
    <lineage>
        <taxon>Eukaryota</taxon>
        <taxon>Viridiplantae</taxon>
        <taxon>Streptophyta</taxon>
        <taxon>Embryophyta</taxon>
        <taxon>Tracheophyta</taxon>
        <taxon>Spermatophyta</taxon>
        <taxon>Magnoliopsida</taxon>
        <taxon>Liliopsida</taxon>
        <taxon>Poales</taxon>
        <taxon>Poaceae</taxon>
        <taxon>PACMAD clade</taxon>
        <taxon>Arundinoideae</taxon>
        <taxon>Arundineae</taxon>
        <taxon>Arundo</taxon>
    </lineage>
</organism>
<protein>
    <submittedName>
        <fullName evidence="1">Uncharacterized protein</fullName>
    </submittedName>
</protein>
<dbReference type="EMBL" id="GBRH01254134">
    <property type="protein sequence ID" value="JAD43761.1"/>
    <property type="molecule type" value="Transcribed_RNA"/>
</dbReference>
<name>A0A0A8ZY44_ARUDO</name>
<reference evidence="1" key="2">
    <citation type="journal article" date="2015" name="Data Brief">
        <title>Shoot transcriptome of the giant reed, Arundo donax.</title>
        <authorList>
            <person name="Barrero R.A."/>
            <person name="Guerrero F.D."/>
            <person name="Moolhuijzen P."/>
            <person name="Goolsby J.A."/>
            <person name="Tidwell J."/>
            <person name="Bellgard S.E."/>
            <person name="Bellgard M.I."/>
        </authorList>
    </citation>
    <scope>NUCLEOTIDE SEQUENCE</scope>
    <source>
        <tissue evidence="1">Shoot tissue taken approximately 20 cm above the soil surface</tissue>
    </source>
</reference>
<proteinExistence type="predicted"/>
<reference evidence="1" key="1">
    <citation type="submission" date="2014-09" db="EMBL/GenBank/DDBJ databases">
        <authorList>
            <person name="Magalhaes I.L.F."/>
            <person name="Oliveira U."/>
            <person name="Santos F.R."/>
            <person name="Vidigal T.H.D.A."/>
            <person name="Brescovit A.D."/>
            <person name="Santos A.J."/>
        </authorList>
    </citation>
    <scope>NUCLEOTIDE SEQUENCE</scope>
    <source>
        <tissue evidence="1">Shoot tissue taken approximately 20 cm above the soil surface</tissue>
    </source>
</reference>
<sequence length="17" mass="2192">MPSRRRCPPRLTRRPRR</sequence>
<evidence type="ECO:0000313" key="1">
    <source>
        <dbReference type="EMBL" id="JAD43761.1"/>
    </source>
</evidence>